<dbReference type="AlphaFoldDB" id="A0A835Q068"/>
<gene>
    <name evidence="2" type="ORF">HPP92_023376</name>
    <name evidence="1" type="ORF">HPP92_023615</name>
</gene>
<dbReference type="EMBL" id="JADCNM010000012">
    <property type="protein sequence ID" value="KAG0460248.1"/>
    <property type="molecule type" value="Genomic_DNA"/>
</dbReference>
<sequence>MSAWRKNDASFQPEFGAAKGERLRIALLLEMGLGHLRTANRAQATISSLLLAIRPGKFLRKTQWWCGRWTWESSARELENGSRCKWGRMYQIQGMQFRCSRKCSRNHGWPFIAVDADAVK</sequence>
<reference evidence="3 4" key="1">
    <citation type="journal article" date="2020" name="Nat. Food">
        <title>A phased Vanilla planifolia genome enables genetic improvement of flavour and production.</title>
        <authorList>
            <person name="Hasing T."/>
            <person name="Tang H."/>
            <person name="Brym M."/>
            <person name="Khazi F."/>
            <person name="Huang T."/>
            <person name="Chambers A.H."/>
        </authorList>
    </citation>
    <scope>NUCLEOTIDE SEQUENCE [LARGE SCALE GENOMIC DNA]</scope>
    <source>
        <tissue evidence="2">Leaf</tissue>
    </source>
</reference>
<name>A0A835Q068_VANPL</name>
<organism evidence="2 4">
    <name type="scientific">Vanilla planifolia</name>
    <name type="common">Vanilla</name>
    <dbReference type="NCBI Taxonomy" id="51239"/>
    <lineage>
        <taxon>Eukaryota</taxon>
        <taxon>Viridiplantae</taxon>
        <taxon>Streptophyta</taxon>
        <taxon>Embryophyta</taxon>
        <taxon>Tracheophyta</taxon>
        <taxon>Spermatophyta</taxon>
        <taxon>Magnoliopsida</taxon>
        <taxon>Liliopsida</taxon>
        <taxon>Asparagales</taxon>
        <taxon>Orchidaceae</taxon>
        <taxon>Vanilloideae</taxon>
        <taxon>Vanilleae</taxon>
        <taxon>Vanilla</taxon>
    </lineage>
</organism>
<evidence type="ECO:0000313" key="2">
    <source>
        <dbReference type="EMBL" id="KAG0460248.1"/>
    </source>
</evidence>
<dbReference type="Proteomes" id="UP000636800">
    <property type="component" value="Chromosome 12"/>
</dbReference>
<protein>
    <submittedName>
        <fullName evidence="2">Uncharacterized protein</fullName>
    </submittedName>
</protein>
<comment type="caution">
    <text evidence="2">The sequence shown here is derived from an EMBL/GenBank/DDBJ whole genome shotgun (WGS) entry which is preliminary data.</text>
</comment>
<keyword evidence="3" id="KW-1185">Reference proteome</keyword>
<evidence type="ECO:0000313" key="1">
    <source>
        <dbReference type="EMBL" id="KAG0458458.1"/>
    </source>
</evidence>
<dbReference type="EMBL" id="JADCNL010000012">
    <property type="protein sequence ID" value="KAG0458458.1"/>
    <property type="molecule type" value="Genomic_DNA"/>
</dbReference>
<dbReference type="Proteomes" id="UP000639772">
    <property type="component" value="Chromosome 12"/>
</dbReference>
<evidence type="ECO:0000313" key="3">
    <source>
        <dbReference type="Proteomes" id="UP000636800"/>
    </source>
</evidence>
<accession>A0A835Q068</accession>
<evidence type="ECO:0000313" key="4">
    <source>
        <dbReference type="Proteomes" id="UP000639772"/>
    </source>
</evidence>
<proteinExistence type="predicted"/>